<evidence type="ECO:0008006" key="3">
    <source>
        <dbReference type="Google" id="ProtNLM"/>
    </source>
</evidence>
<accession>A0A5Q0QJH3</accession>
<organism evidence="1 2">
    <name type="scientific">Sphingobacterium zhuxiongii</name>
    <dbReference type="NCBI Taxonomy" id="2662364"/>
    <lineage>
        <taxon>Bacteria</taxon>
        <taxon>Pseudomonadati</taxon>
        <taxon>Bacteroidota</taxon>
        <taxon>Sphingobacteriia</taxon>
        <taxon>Sphingobacteriales</taxon>
        <taxon>Sphingobacteriaceae</taxon>
        <taxon>Sphingobacterium</taxon>
    </lineage>
</organism>
<name>A0A5Q0QJH3_9SPHI</name>
<dbReference type="AlphaFoldDB" id="A0A5Q0QJH3"/>
<gene>
    <name evidence="1" type="ORF">GFH32_17105</name>
</gene>
<proteinExistence type="predicted"/>
<reference evidence="1 2" key="1">
    <citation type="submission" date="2019-10" db="EMBL/GenBank/DDBJ databases">
        <authorList>
            <person name="Dong K."/>
        </authorList>
    </citation>
    <scope>NUCLEOTIDE SEQUENCE [LARGE SCALE GENOMIC DNA]</scope>
    <source>
        <strain evidence="2">dk4302</strain>
    </source>
</reference>
<dbReference type="KEGG" id="sphe:GFH32_17105"/>
<evidence type="ECO:0000313" key="1">
    <source>
        <dbReference type="EMBL" id="QGA27940.1"/>
    </source>
</evidence>
<sequence>MRSKSIKKTKKDCSVNIRITSSEYQRLQKECEKTIYPNLSVYLRGMIFRKPTIMRIRNESMDDILIEISKIQNSICLLHEDNDDLQFPHTQTRYCGELQPSIAYQIIELNELIKKLLALCL</sequence>
<keyword evidence="2" id="KW-1185">Reference proteome</keyword>
<protein>
    <recommendedName>
        <fullName evidence="3">Mobilization protein</fullName>
    </recommendedName>
</protein>
<evidence type="ECO:0000313" key="2">
    <source>
        <dbReference type="Proteomes" id="UP000326921"/>
    </source>
</evidence>
<dbReference type="Proteomes" id="UP000326921">
    <property type="component" value="Chromosome"/>
</dbReference>
<dbReference type="RefSeq" id="WP_153512767.1">
    <property type="nucleotide sequence ID" value="NZ_CP045652.1"/>
</dbReference>
<dbReference type="EMBL" id="CP045652">
    <property type="protein sequence ID" value="QGA27940.1"/>
    <property type="molecule type" value="Genomic_DNA"/>
</dbReference>